<dbReference type="SUPFAM" id="SSF141571">
    <property type="entry name" value="Pentapeptide repeat-like"/>
    <property type="match status" value="1"/>
</dbReference>
<protein>
    <submittedName>
        <fullName evidence="2">Pentapeptide repeat-containing protein</fullName>
    </submittedName>
</protein>
<evidence type="ECO:0000313" key="3">
    <source>
        <dbReference type="Proteomes" id="UP000730482"/>
    </source>
</evidence>
<dbReference type="Proteomes" id="UP000730482">
    <property type="component" value="Unassembled WGS sequence"/>
</dbReference>
<organism evidence="2 3">
    <name type="scientific">Catenulispora pinistramenti</name>
    <dbReference type="NCBI Taxonomy" id="2705254"/>
    <lineage>
        <taxon>Bacteria</taxon>
        <taxon>Bacillati</taxon>
        <taxon>Actinomycetota</taxon>
        <taxon>Actinomycetes</taxon>
        <taxon>Catenulisporales</taxon>
        <taxon>Catenulisporaceae</taxon>
        <taxon>Catenulispora</taxon>
    </lineage>
</organism>
<dbReference type="InterPro" id="IPR016024">
    <property type="entry name" value="ARM-type_fold"/>
</dbReference>
<dbReference type="EMBL" id="JAAFYZ010000211">
    <property type="protein sequence ID" value="MBS2552788.1"/>
    <property type="molecule type" value="Genomic_DNA"/>
</dbReference>
<reference evidence="2 3" key="1">
    <citation type="submission" date="2020-02" db="EMBL/GenBank/DDBJ databases">
        <title>Acidophilic actinobacteria isolated from forest soil.</title>
        <authorList>
            <person name="Golinska P."/>
        </authorList>
    </citation>
    <scope>NUCLEOTIDE SEQUENCE [LARGE SCALE GENOMIC DNA]</scope>
    <source>
        <strain evidence="2 3">NL8</strain>
    </source>
</reference>
<evidence type="ECO:0000313" key="2">
    <source>
        <dbReference type="EMBL" id="MBS2552788.1"/>
    </source>
</evidence>
<comment type="caution">
    <text evidence="2">The sequence shown here is derived from an EMBL/GenBank/DDBJ whole genome shotgun (WGS) entry which is preliminary data.</text>
</comment>
<dbReference type="InterPro" id="IPR001646">
    <property type="entry name" value="5peptide_repeat"/>
</dbReference>
<dbReference type="RefSeq" id="WP_212018731.1">
    <property type="nucleotide sequence ID" value="NZ_JAAFYZ010000211.1"/>
</dbReference>
<feature type="region of interest" description="Disordered" evidence="1">
    <location>
        <begin position="41"/>
        <end position="71"/>
    </location>
</feature>
<keyword evidence="3" id="KW-1185">Reference proteome</keyword>
<evidence type="ECO:0000256" key="1">
    <source>
        <dbReference type="SAM" id="MobiDB-lite"/>
    </source>
</evidence>
<name>A0ABS5L369_9ACTN</name>
<accession>A0ABS5L369</accession>
<dbReference type="Pfam" id="PF13576">
    <property type="entry name" value="Pentapeptide_3"/>
    <property type="match status" value="1"/>
</dbReference>
<dbReference type="Gene3D" id="2.160.20.80">
    <property type="entry name" value="E3 ubiquitin-protein ligase SopA"/>
    <property type="match status" value="1"/>
</dbReference>
<sequence>MDALYQQTADRLAKADADGQRSALQELEILAREDPAQRRPIADTVCRYLREPADSAEPTGSGSAETDDESAAAREQAVALLAALARQHPEVADSSADIPCDTDCEHCLDLELDGAVLPDVDFSGCRLGDVGFTDTHFRGISVFTGARFAKVATFQRSVFEADASFAGARFSQTVDFGRARFRADADFSRVRFQDIAWFGRGETSVWEDDEEFWEVMENRRPVAWDELNEDDPNWPMAELMGDYQTWEEGGDGARFNHRVSFADAEFAAEAWFWKARFGDAVSFQRCSFGGRVHLIQPAVDLTGARLTADARAKGQEWPEGQDWPFGWITESGLEGDGGALVVHDDSLTPYRRQLADTDPDVRLSGLHILGELGDAEPALRERITETVCAYLRTPLPFDVTTSVFELSPSQFAELRTRHAAQRLLTDRTRPALGRTFWEDTTLQLSGATLIDFDASDCRLADGDFTGTQFYGKTSFAGAVFGDKPSFFGPQISFALPGGGSGRAAFHGPVDFSGLAARKSGIVRCRFHTDSAVRAAGTDQDLIRVLLGARIDTDPAKVTVEFQQALGAENPHVEYGVVPGPADAPWEARTGLKVTGTDVLLTEVAGRLDGADAFPELSPEQWAAATGIIRALLEALEAR</sequence>
<gene>
    <name evidence="2" type="ORF">KGQ19_38635</name>
</gene>
<dbReference type="SUPFAM" id="SSF48371">
    <property type="entry name" value="ARM repeat"/>
    <property type="match status" value="1"/>
</dbReference>
<proteinExistence type="predicted"/>